<organism evidence="1 2">
    <name type="scientific">Sistotremastrum suecicum HHB10207 ss-3</name>
    <dbReference type="NCBI Taxonomy" id="1314776"/>
    <lineage>
        <taxon>Eukaryota</taxon>
        <taxon>Fungi</taxon>
        <taxon>Dikarya</taxon>
        <taxon>Basidiomycota</taxon>
        <taxon>Agaricomycotina</taxon>
        <taxon>Agaricomycetes</taxon>
        <taxon>Sistotremastrales</taxon>
        <taxon>Sistotremastraceae</taxon>
        <taxon>Sistotremastrum</taxon>
    </lineage>
</organism>
<dbReference type="AlphaFoldDB" id="A0A165ZDN8"/>
<dbReference type="EMBL" id="KV428194">
    <property type="protein sequence ID" value="KZT34203.1"/>
    <property type="molecule type" value="Genomic_DNA"/>
</dbReference>
<sequence length="280" mass="31619">MSARTSRLFGEHRSPGRTGCYYGETPTCHHYQLERRLLPENRSLGHDFTTFGSRKLFVAHRKYTLIVTITQGLQPFAIAFHPIRASLILGIQSGMTGRKHTLEMVDVPSAWEPLPPDAAILFSSATECVSPPYEVLYEFEELPEYANVHLENGSPVIDLVTRKRISQGTKVIDESLLPIYHYSLPSTEAHPVESARRLQGVFTQSSMFNVPFNQEIYLPYVQVADCGFLKPSQGPQWVNLQLSVLPDELLSRFRNPLAFDPLTGSLYIFIYGPGLCLIQY</sequence>
<name>A0A165ZDN8_9AGAM</name>
<reference evidence="1 2" key="1">
    <citation type="journal article" date="2016" name="Mol. Biol. Evol.">
        <title>Comparative Genomics of Early-Diverging Mushroom-Forming Fungi Provides Insights into the Origins of Lignocellulose Decay Capabilities.</title>
        <authorList>
            <person name="Nagy L.G."/>
            <person name="Riley R."/>
            <person name="Tritt A."/>
            <person name="Adam C."/>
            <person name="Daum C."/>
            <person name="Floudas D."/>
            <person name="Sun H."/>
            <person name="Yadav J.S."/>
            <person name="Pangilinan J."/>
            <person name="Larsson K.H."/>
            <person name="Matsuura K."/>
            <person name="Barry K."/>
            <person name="Labutti K."/>
            <person name="Kuo R."/>
            <person name="Ohm R.A."/>
            <person name="Bhattacharya S.S."/>
            <person name="Shirouzu T."/>
            <person name="Yoshinaga Y."/>
            <person name="Martin F.M."/>
            <person name="Grigoriev I.V."/>
            <person name="Hibbett D.S."/>
        </authorList>
    </citation>
    <scope>NUCLEOTIDE SEQUENCE [LARGE SCALE GENOMIC DNA]</scope>
    <source>
        <strain evidence="1 2">HHB10207 ss-3</strain>
    </source>
</reference>
<evidence type="ECO:0000313" key="2">
    <source>
        <dbReference type="Proteomes" id="UP000076798"/>
    </source>
</evidence>
<proteinExistence type="predicted"/>
<protein>
    <submittedName>
        <fullName evidence="1">Uncharacterized protein</fullName>
    </submittedName>
</protein>
<accession>A0A165ZDN8</accession>
<dbReference type="Proteomes" id="UP000076798">
    <property type="component" value="Unassembled WGS sequence"/>
</dbReference>
<keyword evidence="2" id="KW-1185">Reference proteome</keyword>
<evidence type="ECO:0000313" key="1">
    <source>
        <dbReference type="EMBL" id="KZT34203.1"/>
    </source>
</evidence>
<gene>
    <name evidence="1" type="ORF">SISSUDRAFT_309102</name>
</gene>